<feature type="signal peptide" evidence="3">
    <location>
        <begin position="1"/>
        <end position="23"/>
    </location>
</feature>
<dbReference type="CDD" id="cd20183">
    <property type="entry name" value="M34_PPEP"/>
    <property type="match status" value="1"/>
</dbReference>
<gene>
    <name evidence="5" type="ORF">J2S17_003904</name>
</gene>
<keyword evidence="6" id="KW-1185">Reference proteome</keyword>
<keyword evidence="2" id="KW-0964">Secreted</keyword>
<dbReference type="InterPro" id="IPR024079">
    <property type="entry name" value="MetalloPept_cat_dom_sf"/>
</dbReference>
<dbReference type="EMBL" id="JAUSUB010000019">
    <property type="protein sequence ID" value="MDQ0272012.1"/>
    <property type="molecule type" value="Genomic_DNA"/>
</dbReference>
<dbReference type="PROSITE" id="PS51995">
    <property type="entry name" value="ATLF"/>
    <property type="match status" value="1"/>
</dbReference>
<dbReference type="Gene3D" id="3.40.390.10">
    <property type="entry name" value="Collagenase (Catalytic Domain)"/>
    <property type="match status" value="1"/>
</dbReference>
<comment type="caution">
    <text evidence="5">The sequence shown here is derived from an EMBL/GenBank/DDBJ whole genome shotgun (WGS) entry which is preliminary data.</text>
</comment>
<feature type="chain" id="PRO_5047335784" description="ATLF-like domain-containing protein" evidence="3">
    <location>
        <begin position="24"/>
        <end position="232"/>
    </location>
</feature>
<dbReference type="InterPro" id="IPR047568">
    <property type="entry name" value="ATLF-like_dom"/>
</dbReference>
<dbReference type="RefSeq" id="WP_307477328.1">
    <property type="nucleotide sequence ID" value="NZ_JAUSUB010000019.1"/>
</dbReference>
<evidence type="ECO:0000313" key="5">
    <source>
        <dbReference type="EMBL" id="MDQ0272012.1"/>
    </source>
</evidence>
<evidence type="ECO:0000259" key="4">
    <source>
        <dbReference type="PROSITE" id="PS51995"/>
    </source>
</evidence>
<protein>
    <recommendedName>
        <fullName evidence="4">ATLF-like domain-containing protein</fullName>
    </recommendedName>
</protein>
<evidence type="ECO:0000256" key="2">
    <source>
        <dbReference type="ARBA" id="ARBA00022525"/>
    </source>
</evidence>
<evidence type="ECO:0000256" key="1">
    <source>
        <dbReference type="ARBA" id="ARBA00004613"/>
    </source>
</evidence>
<dbReference type="Pfam" id="PF07737">
    <property type="entry name" value="ATLF"/>
    <property type="match status" value="1"/>
</dbReference>
<keyword evidence="3" id="KW-0732">Signal</keyword>
<reference evidence="5 6" key="1">
    <citation type="submission" date="2023-07" db="EMBL/GenBank/DDBJ databases">
        <title>Genomic Encyclopedia of Type Strains, Phase IV (KMG-IV): sequencing the most valuable type-strain genomes for metagenomic binning, comparative biology and taxonomic classification.</title>
        <authorList>
            <person name="Goeker M."/>
        </authorList>
    </citation>
    <scope>NUCLEOTIDE SEQUENCE [LARGE SCALE GENOMIC DNA]</scope>
    <source>
        <strain evidence="5 6">DSM 23494</strain>
    </source>
</reference>
<dbReference type="SUPFAM" id="SSF55486">
    <property type="entry name" value="Metalloproteases ('zincins'), catalytic domain"/>
    <property type="match status" value="1"/>
</dbReference>
<feature type="domain" description="ATLF-like" evidence="4">
    <location>
        <begin position="48"/>
        <end position="232"/>
    </location>
</feature>
<organism evidence="5 6">
    <name type="scientific">Cytobacillus purgationiresistens</name>
    <dbReference type="NCBI Taxonomy" id="863449"/>
    <lineage>
        <taxon>Bacteria</taxon>
        <taxon>Bacillati</taxon>
        <taxon>Bacillota</taxon>
        <taxon>Bacilli</taxon>
        <taxon>Bacillales</taxon>
        <taxon>Bacillaceae</taxon>
        <taxon>Cytobacillus</taxon>
    </lineage>
</organism>
<accession>A0ABU0AL96</accession>
<dbReference type="Proteomes" id="UP001238088">
    <property type="component" value="Unassembled WGS sequence"/>
</dbReference>
<proteinExistence type="predicted"/>
<dbReference type="InterPro" id="IPR014781">
    <property type="entry name" value="Anthrax_toxin_lethal/edema_N/C"/>
</dbReference>
<comment type="subcellular location">
    <subcellularLocation>
        <location evidence="1">Secreted</location>
    </subcellularLocation>
</comment>
<sequence length="232" mass="25934">MKKMLYIVLILAVSLALMGSSQADIGAIRFKDFPASSSLKSSLELQSPKQIGDIFLLPVEPFDESEAAKIISRIDHLPSALLTKIVKENIQIKLFSGRLTENPTASHLAGIIPRGYKSGLTWDEVPGMGGGKTVLVKIGFSEKGKGHGTINLELHELAHSIDRYVYDGIRFNQAFQSIWKEEREKLFPGHAYFATFPEEYFAEVFALYYLDAASRSFLYQHAPKSFSFIKNL</sequence>
<evidence type="ECO:0000313" key="6">
    <source>
        <dbReference type="Proteomes" id="UP001238088"/>
    </source>
</evidence>
<name>A0ABU0AL96_9BACI</name>
<evidence type="ECO:0000256" key="3">
    <source>
        <dbReference type="SAM" id="SignalP"/>
    </source>
</evidence>